<dbReference type="InterPro" id="IPR017853">
    <property type="entry name" value="GH"/>
</dbReference>
<evidence type="ECO:0008006" key="4">
    <source>
        <dbReference type="Google" id="ProtNLM"/>
    </source>
</evidence>
<protein>
    <recommendedName>
        <fullName evidence="4">Glycosyl hydrolase family 79</fullName>
    </recommendedName>
</protein>
<dbReference type="EMBL" id="JACHIP010000002">
    <property type="protein sequence ID" value="MBB5057077.1"/>
    <property type="molecule type" value="Genomic_DNA"/>
</dbReference>
<dbReference type="PANTHER" id="PTHR46145">
    <property type="entry name" value="HEPARANASE"/>
    <property type="match status" value="1"/>
</dbReference>
<name>A0A7W8E308_9BACT</name>
<keyword evidence="3" id="KW-1185">Reference proteome</keyword>
<organism evidence="2 3">
    <name type="scientific">Granulicella aggregans</name>
    <dbReference type="NCBI Taxonomy" id="474949"/>
    <lineage>
        <taxon>Bacteria</taxon>
        <taxon>Pseudomonadati</taxon>
        <taxon>Acidobacteriota</taxon>
        <taxon>Terriglobia</taxon>
        <taxon>Terriglobales</taxon>
        <taxon>Acidobacteriaceae</taxon>
        <taxon>Granulicella</taxon>
    </lineage>
</organism>
<dbReference type="GO" id="GO:0016798">
    <property type="term" value="F:hydrolase activity, acting on glycosyl bonds"/>
    <property type="evidence" value="ECO:0007669"/>
    <property type="project" value="InterPro"/>
</dbReference>
<proteinExistence type="predicted"/>
<dbReference type="AlphaFoldDB" id="A0A7W8E308"/>
<feature type="chain" id="PRO_5030979292" description="Glycosyl hydrolase family 79" evidence="1">
    <location>
        <begin position="22"/>
        <end position="521"/>
    </location>
</feature>
<accession>A0A7W8E308</accession>
<evidence type="ECO:0000313" key="3">
    <source>
        <dbReference type="Proteomes" id="UP000540989"/>
    </source>
</evidence>
<keyword evidence="1" id="KW-0732">Signal</keyword>
<comment type="caution">
    <text evidence="2">The sequence shown here is derived from an EMBL/GenBank/DDBJ whole genome shotgun (WGS) entry which is preliminary data.</text>
</comment>
<dbReference type="GO" id="GO:0016020">
    <property type="term" value="C:membrane"/>
    <property type="evidence" value="ECO:0007669"/>
    <property type="project" value="InterPro"/>
</dbReference>
<dbReference type="InterPro" id="IPR005199">
    <property type="entry name" value="Glyco_hydro_79"/>
</dbReference>
<gene>
    <name evidence="2" type="ORF">HDF16_001762</name>
</gene>
<dbReference type="Proteomes" id="UP000540989">
    <property type="component" value="Unassembled WGS sequence"/>
</dbReference>
<dbReference type="PANTHER" id="PTHR46145:SF4">
    <property type="entry name" value="HEPARANASE"/>
    <property type="match status" value="1"/>
</dbReference>
<feature type="signal peptide" evidence="1">
    <location>
        <begin position="1"/>
        <end position="21"/>
    </location>
</feature>
<evidence type="ECO:0000313" key="2">
    <source>
        <dbReference type="EMBL" id="MBB5057077.1"/>
    </source>
</evidence>
<dbReference type="Gene3D" id="3.20.20.80">
    <property type="entry name" value="Glycosidases"/>
    <property type="match status" value="1"/>
</dbReference>
<dbReference type="SUPFAM" id="SSF51445">
    <property type="entry name" value="(Trans)glycosidases"/>
    <property type="match status" value="1"/>
</dbReference>
<dbReference type="Pfam" id="PF03662">
    <property type="entry name" value="Glyco_hydro_79n"/>
    <property type="match status" value="1"/>
</dbReference>
<sequence length="521" mass="55751">MAAMKIALAFVLAGLSLSLEAQHTPQLNPQTLPKLGTVGPRFQSYNVEMVEVIGGRFWKPYASKGTVAPPTGAGTPGGIDPNLFEQRTPINLEDTRLRKLATSLGPAYMRVSGTWANTLYFQDTDATVAAAPPEGFNGVLTRAEWKRVVDFAKSVDAELVTSFATSVGTRDKDGVWTPVEAKKFLDYTHSIGGEIAAAEFMNEPTFASAAGVPKGYDAAAYGKDFAVFQPFFRDAAPKTVLLGPGSVGEGIDFVPVKLLPSKELLSAMGSNPVDAFSYHFYGTISERCAGPMGGGKVGTTPEAALTADWLSRTGTVEQFYAKLRDEYAPGKAMWLTETGQAACGGDRWASTFLDSFRYVDQMGQLAKLHVQTIMHNTLAASDYGLIDEKTLLPRPDYWAALLWHRTMGTTVLSAGPGSTNTIHLYAHCMKDTPGGVTLLASNLSRDEAGTLNLPVGGVRYMLTAKDLMGHTVDLNGKELMVASNGDIPEFKGLPVAKGKLALPPASITFVEFPSAENVACK</sequence>
<reference evidence="2 3" key="1">
    <citation type="submission" date="2020-08" db="EMBL/GenBank/DDBJ databases">
        <title>Genomic Encyclopedia of Type Strains, Phase IV (KMG-V): Genome sequencing to study the core and pangenomes of soil and plant-associated prokaryotes.</title>
        <authorList>
            <person name="Whitman W."/>
        </authorList>
    </citation>
    <scope>NUCLEOTIDE SEQUENCE [LARGE SCALE GENOMIC DNA]</scope>
    <source>
        <strain evidence="2 3">M8UP14</strain>
    </source>
</reference>
<evidence type="ECO:0000256" key="1">
    <source>
        <dbReference type="SAM" id="SignalP"/>
    </source>
</evidence>